<gene>
    <name evidence="1" type="ORF">JOC86_000476</name>
</gene>
<reference evidence="1 2" key="1">
    <citation type="submission" date="2021-01" db="EMBL/GenBank/DDBJ databases">
        <title>Genomic Encyclopedia of Type Strains, Phase IV (KMG-IV): sequencing the most valuable type-strain genomes for metagenomic binning, comparative biology and taxonomic classification.</title>
        <authorList>
            <person name="Goeker M."/>
        </authorList>
    </citation>
    <scope>NUCLEOTIDE SEQUENCE [LARGE SCALE GENOMIC DNA]</scope>
    <source>
        <strain evidence="1 2">DSM 24834</strain>
    </source>
</reference>
<organism evidence="1 2">
    <name type="scientific">Rossellomorea pakistanensis</name>
    <dbReference type="NCBI Taxonomy" id="992288"/>
    <lineage>
        <taxon>Bacteria</taxon>
        <taxon>Bacillati</taxon>
        <taxon>Bacillota</taxon>
        <taxon>Bacilli</taxon>
        <taxon>Bacillales</taxon>
        <taxon>Bacillaceae</taxon>
        <taxon>Rossellomorea</taxon>
    </lineage>
</organism>
<accession>A0ABS2N848</accession>
<dbReference type="RefSeq" id="WP_205168152.1">
    <property type="nucleotide sequence ID" value="NZ_JAFBDZ010000001.1"/>
</dbReference>
<dbReference type="EMBL" id="JAFBDZ010000001">
    <property type="protein sequence ID" value="MBM7583939.1"/>
    <property type="molecule type" value="Genomic_DNA"/>
</dbReference>
<evidence type="ECO:0000313" key="1">
    <source>
        <dbReference type="EMBL" id="MBM7583939.1"/>
    </source>
</evidence>
<comment type="caution">
    <text evidence="1">The sequence shown here is derived from an EMBL/GenBank/DDBJ whole genome shotgun (WGS) entry which is preliminary data.</text>
</comment>
<dbReference type="Proteomes" id="UP001646157">
    <property type="component" value="Unassembled WGS sequence"/>
</dbReference>
<keyword evidence="2" id="KW-1185">Reference proteome</keyword>
<protein>
    <submittedName>
        <fullName evidence="1">Uncharacterized protein</fullName>
    </submittedName>
</protein>
<sequence length="64" mass="7489">MHYTIKDYENPPDIAEKSKSYLTAEEYERTLANRVFELITEAAVAQKISIESEDIIFEKFDTEN</sequence>
<proteinExistence type="predicted"/>
<evidence type="ECO:0000313" key="2">
    <source>
        <dbReference type="Proteomes" id="UP001646157"/>
    </source>
</evidence>
<name>A0ABS2N848_9BACI</name>